<feature type="domain" description="Pyruvate carboxyltransferase" evidence="1">
    <location>
        <begin position="4"/>
        <end position="268"/>
    </location>
</feature>
<dbReference type="PANTHER" id="PTHR43778:SF2">
    <property type="entry name" value="PYRUVATE CARBOXYLASE, MITOCHONDRIAL"/>
    <property type="match status" value="1"/>
</dbReference>
<evidence type="ECO:0000313" key="3">
    <source>
        <dbReference type="Proteomes" id="UP000054935"/>
    </source>
</evidence>
<dbReference type="SUPFAM" id="SSF51569">
    <property type="entry name" value="Aldolase"/>
    <property type="match status" value="1"/>
</dbReference>
<dbReference type="AlphaFoldDB" id="A0A0P1GFM7"/>
<dbReference type="GO" id="GO:0005737">
    <property type="term" value="C:cytoplasm"/>
    <property type="evidence" value="ECO:0007669"/>
    <property type="project" value="TreeGrafter"/>
</dbReference>
<dbReference type="OrthoDB" id="9769961at2"/>
<dbReference type="InterPro" id="IPR013785">
    <property type="entry name" value="Aldolase_TIM"/>
</dbReference>
<dbReference type="InterPro" id="IPR055268">
    <property type="entry name" value="PCB-like"/>
</dbReference>
<dbReference type="Pfam" id="PF02436">
    <property type="entry name" value="PYC_OADA"/>
    <property type="match status" value="1"/>
</dbReference>
<dbReference type="Gene3D" id="3.20.20.70">
    <property type="entry name" value="Aldolase class I"/>
    <property type="match status" value="1"/>
</dbReference>
<gene>
    <name evidence="2" type="primary">cfiA</name>
    <name evidence="2" type="ORF">TRN7648_03056</name>
</gene>
<accession>A0A0P1GFM7</accession>
<keyword evidence="3" id="KW-1185">Reference proteome</keyword>
<evidence type="ECO:0000313" key="2">
    <source>
        <dbReference type="EMBL" id="CUH80614.1"/>
    </source>
</evidence>
<protein>
    <submittedName>
        <fullName evidence="2">2-oxoglutarate carboxylase large subunit</fullName>
        <ecNumber evidence="2">6.4.1.7</ecNumber>
    </submittedName>
</protein>
<dbReference type="RefSeq" id="WP_058248531.1">
    <property type="nucleotide sequence ID" value="NZ_CYSE01000006.1"/>
</dbReference>
<dbReference type="PROSITE" id="PS50991">
    <property type="entry name" value="PYR_CT"/>
    <property type="match status" value="1"/>
</dbReference>
<proteinExistence type="predicted"/>
<name>A0A0P1GFM7_9RHOB</name>
<dbReference type="STRING" id="441103.TRN7648_03056"/>
<evidence type="ECO:0000259" key="1">
    <source>
        <dbReference type="PROSITE" id="PS50991"/>
    </source>
</evidence>
<dbReference type="SUPFAM" id="SSF89000">
    <property type="entry name" value="post-HMGL domain-like"/>
    <property type="match status" value="1"/>
</dbReference>
<dbReference type="GO" id="GO:0006094">
    <property type="term" value="P:gluconeogenesis"/>
    <property type="evidence" value="ECO:0007669"/>
    <property type="project" value="TreeGrafter"/>
</dbReference>
<dbReference type="InterPro" id="IPR000891">
    <property type="entry name" value="PYR_CT"/>
</dbReference>
<organism evidence="2 3">
    <name type="scientific">Tropicibacter naphthalenivorans</name>
    <dbReference type="NCBI Taxonomy" id="441103"/>
    <lineage>
        <taxon>Bacteria</taxon>
        <taxon>Pseudomonadati</taxon>
        <taxon>Pseudomonadota</taxon>
        <taxon>Alphaproteobacteria</taxon>
        <taxon>Rhodobacterales</taxon>
        <taxon>Roseobacteraceae</taxon>
        <taxon>Tropicibacter</taxon>
    </lineage>
</organism>
<dbReference type="CDD" id="cd07937">
    <property type="entry name" value="DRE_TIM_PC_TC_5S"/>
    <property type="match status" value="1"/>
</dbReference>
<dbReference type="PANTHER" id="PTHR43778">
    <property type="entry name" value="PYRUVATE CARBOXYLASE"/>
    <property type="match status" value="1"/>
</dbReference>
<dbReference type="EMBL" id="CYSE01000006">
    <property type="protein sequence ID" value="CUH80614.1"/>
    <property type="molecule type" value="Genomic_DNA"/>
</dbReference>
<dbReference type="InterPro" id="IPR003379">
    <property type="entry name" value="Carboxylase_cons_dom"/>
</dbReference>
<sequence>MSDIKLIDCTLRDGNQSKWGATGLDTGMMLQIAPVMDRVGFDSIDFTTSTHMAVAVRFKQEDPWERLRLFREAAPNTPLSFLTTGMRFISWETASEELMEFSFRLLVNNGIDRFAVMDPMNNIANMTNMAGLTRKAGGTQIVAALTFTLSPLHDDAHWAEGAKALANSGKFDRIYVKDPGGLISPERARSLIPALMAVVGDTPLEVHSHCTIGLAPFAYLDAADAGAGYLHTCASSAANGTSRPAQLPVIANLRDMGHTVDVDDDAVAEMDAYFTALARAEGLMHGTPGEFDRSYFHHQIPGGVMGTLKRQLRETKREHLVPKVLEEVARVRAELGYPIMVTPFSQLVATQALLNVTAEERYQTVPDEVTRYVLGRFGTPAMPMDANIEDRIKSSKRAQEIESEPKMAPLSELRAKIGKHYSDEEFLLRATMPADQVDAMVSAGPARRGYDPGSKPVMDLVKELTKRKGLSHVKIERPGLKIELGGSA</sequence>
<dbReference type="GO" id="GO:0034029">
    <property type="term" value="F:2-oxoglutarate carboxylase activity"/>
    <property type="evidence" value="ECO:0007669"/>
    <property type="project" value="UniProtKB-EC"/>
</dbReference>
<reference evidence="2 3" key="1">
    <citation type="submission" date="2015-09" db="EMBL/GenBank/DDBJ databases">
        <authorList>
            <consortium name="Swine Surveillance"/>
        </authorList>
    </citation>
    <scope>NUCLEOTIDE SEQUENCE [LARGE SCALE GENOMIC DNA]</scope>
    <source>
        <strain evidence="2 3">CECT 7648</strain>
    </source>
</reference>
<dbReference type="EC" id="6.4.1.7" evidence="2"/>
<keyword evidence="2" id="KW-0436">Ligase</keyword>
<dbReference type="GO" id="GO:0004736">
    <property type="term" value="F:pyruvate carboxylase activity"/>
    <property type="evidence" value="ECO:0007669"/>
    <property type="project" value="TreeGrafter"/>
</dbReference>
<dbReference type="Proteomes" id="UP000054935">
    <property type="component" value="Unassembled WGS sequence"/>
</dbReference>